<dbReference type="CDD" id="cd23081">
    <property type="entry name" value="cpPDZ_EcRseP-like"/>
    <property type="match status" value="1"/>
</dbReference>
<protein>
    <recommendedName>
        <fullName evidence="11">Zinc metalloprotease</fullName>
        <ecNumber evidence="11">3.4.24.-</ecNumber>
    </recommendedName>
</protein>
<evidence type="ECO:0000256" key="3">
    <source>
        <dbReference type="ARBA" id="ARBA00007931"/>
    </source>
</evidence>
<keyword evidence="4 12" id="KW-0645">Protease</keyword>
<dbReference type="GO" id="GO:0004222">
    <property type="term" value="F:metalloendopeptidase activity"/>
    <property type="evidence" value="ECO:0007669"/>
    <property type="project" value="InterPro"/>
</dbReference>
<evidence type="ECO:0000256" key="2">
    <source>
        <dbReference type="ARBA" id="ARBA00004141"/>
    </source>
</evidence>
<dbReference type="InterPro" id="IPR004387">
    <property type="entry name" value="Pept_M50_Zn"/>
</dbReference>
<organism evidence="12 13">
    <name type="scientific">Brucella intermedia</name>
    <dbReference type="NCBI Taxonomy" id="94625"/>
    <lineage>
        <taxon>Bacteria</taxon>
        <taxon>Pseudomonadati</taxon>
        <taxon>Pseudomonadota</taxon>
        <taxon>Alphaproteobacteria</taxon>
        <taxon>Hyphomicrobiales</taxon>
        <taxon>Brucellaceae</taxon>
        <taxon>Brucella/Ochrobactrum group</taxon>
        <taxon>Brucella</taxon>
    </lineage>
</organism>
<evidence type="ECO:0000256" key="4">
    <source>
        <dbReference type="ARBA" id="ARBA00022670"/>
    </source>
</evidence>
<evidence type="ECO:0000256" key="7">
    <source>
        <dbReference type="ARBA" id="ARBA00022833"/>
    </source>
</evidence>
<feature type="transmembrane region" description="Helical" evidence="11">
    <location>
        <begin position="355"/>
        <end position="377"/>
    </location>
</feature>
<keyword evidence="8 11" id="KW-1133">Transmembrane helix</keyword>
<evidence type="ECO:0000256" key="10">
    <source>
        <dbReference type="ARBA" id="ARBA00023136"/>
    </source>
</evidence>
<evidence type="ECO:0000256" key="8">
    <source>
        <dbReference type="ARBA" id="ARBA00022989"/>
    </source>
</evidence>
<comment type="caution">
    <text evidence="12">The sequence shown here is derived from an EMBL/GenBank/DDBJ whole genome shotgun (WGS) entry which is preliminary data.</text>
</comment>
<proteinExistence type="inferred from homology"/>
<feature type="transmembrane region" description="Helical" evidence="11">
    <location>
        <begin position="123"/>
        <end position="144"/>
    </location>
</feature>
<keyword evidence="7 11" id="KW-0862">Zinc</keyword>
<dbReference type="InterPro" id="IPR008915">
    <property type="entry name" value="Peptidase_M50"/>
</dbReference>
<keyword evidence="11" id="KW-0479">Metal-binding</keyword>
<gene>
    <name evidence="12" type="primary">rseP</name>
    <name evidence="12" type="ORF">GXX48_24820</name>
</gene>
<dbReference type="GO" id="GO:0016020">
    <property type="term" value="C:membrane"/>
    <property type="evidence" value="ECO:0007669"/>
    <property type="project" value="UniProtKB-SubCell"/>
</dbReference>
<dbReference type="Pfam" id="PF02163">
    <property type="entry name" value="Peptidase_M50"/>
    <property type="match status" value="1"/>
</dbReference>
<comment type="similarity">
    <text evidence="3 11">Belongs to the peptidase M50B family.</text>
</comment>
<evidence type="ECO:0000256" key="1">
    <source>
        <dbReference type="ARBA" id="ARBA00001947"/>
    </source>
</evidence>
<dbReference type="EC" id="3.4.24.-" evidence="11"/>
<feature type="transmembrane region" description="Helical" evidence="11">
    <location>
        <begin position="7"/>
        <end position="32"/>
    </location>
</feature>
<dbReference type="AlphaFoldDB" id="A0A7H0NYB7"/>
<dbReference type="SMART" id="SM00228">
    <property type="entry name" value="PDZ"/>
    <property type="match status" value="1"/>
</dbReference>
<comment type="subcellular location">
    <subcellularLocation>
        <location evidence="2">Membrane</location>
        <topology evidence="2">Multi-pass membrane protein</topology>
    </subcellularLocation>
</comment>
<dbReference type="PROSITE" id="PS50106">
    <property type="entry name" value="PDZ"/>
    <property type="match status" value="1"/>
</dbReference>
<dbReference type="Proteomes" id="UP000551563">
    <property type="component" value="Unassembled WGS sequence"/>
</dbReference>
<dbReference type="EMBL" id="DUMN01000708">
    <property type="protein sequence ID" value="HHV70821.1"/>
    <property type="molecule type" value="Genomic_DNA"/>
</dbReference>
<dbReference type="SUPFAM" id="SSF50156">
    <property type="entry name" value="PDZ domain-like"/>
    <property type="match status" value="1"/>
</dbReference>
<evidence type="ECO:0000313" key="12">
    <source>
        <dbReference type="EMBL" id="HHV70821.1"/>
    </source>
</evidence>
<keyword evidence="6 11" id="KW-0378">Hydrolase</keyword>
<dbReference type="InterPro" id="IPR036034">
    <property type="entry name" value="PDZ_sf"/>
</dbReference>
<evidence type="ECO:0000313" key="13">
    <source>
        <dbReference type="Proteomes" id="UP000551563"/>
    </source>
</evidence>
<dbReference type="RefSeq" id="WP_063882188.1">
    <property type="nucleotide sequence ID" value="NZ_CADEAP010000006.1"/>
</dbReference>
<accession>A0A7H0NYB7</accession>
<name>A0A7H0NYB7_9HYPH</name>
<dbReference type="GO" id="GO:0006508">
    <property type="term" value="P:proteolysis"/>
    <property type="evidence" value="ECO:0007669"/>
    <property type="project" value="UniProtKB-KW"/>
</dbReference>
<keyword evidence="9 11" id="KW-0482">Metalloprotease</keyword>
<dbReference type="PANTHER" id="PTHR42837">
    <property type="entry name" value="REGULATOR OF SIGMA-E PROTEASE RSEP"/>
    <property type="match status" value="1"/>
</dbReference>
<evidence type="ECO:0000256" key="9">
    <source>
        <dbReference type="ARBA" id="ARBA00023049"/>
    </source>
</evidence>
<reference evidence="12 13" key="1">
    <citation type="journal article" date="2020" name="Biotechnol. Biofuels">
        <title>New insights from the biogas microbiome by comprehensive genome-resolved metagenomics of nearly 1600 species originating from multiple anaerobic digesters.</title>
        <authorList>
            <person name="Campanaro S."/>
            <person name="Treu L."/>
            <person name="Rodriguez-R L.M."/>
            <person name="Kovalovszki A."/>
            <person name="Ziels R.M."/>
            <person name="Maus I."/>
            <person name="Zhu X."/>
            <person name="Kougias P.G."/>
            <person name="Basile A."/>
            <person name="Luo G."/>
            <person name="Schluter A."/>
            <person name="Konstantinidis K.T."/>
            <person name="Angelidaki I."/>
        </authorList>
    </citation>
    <scope>NUCLEOTIDE SEQUENCE [LARGE SCALE GENOMIC DNA]</scope>
    <source>
        <strain evidence="12">AS04akNAM_66</strain>
    </source>
</reference>
<dbReference type="Gene3D" id="2.30.42.10">
    <property type="match status" value="1"/>
</dbReference>
<keyword evidence="10 11" id="KW-0472">Membrane</keyword>
<keyword evidence="5 11" id="KW-0812">Transmembrane</keyword>
<dbReference type="PANTHER" id="PTHR42837:SF2">
    <property type="entry name" value="MEMBRANE METALLOPROTEASE ARASP2, CHLOROPLASTIC-RELATED"/>
    <property type="match status" value="1"/>
</dbReference>
<evidence type="ECO:0000256" key="5">
    <source>
        <dbReference type="ARBA" id="ARBA00022692"/>
    </source>
</evidence>
<comment type="cofactor">
    <cofactor evidence="1 11">
        <name>Zn(2+)</name>
        <dbReference type="ChEBI" id="CHEBI:29105"/>
    </cofactor>
</comment>
<dbReference type="Pfam" id="PF17820">
    <property type="entry name" value="PDZ_6"/>
    <property type="match status" value="1"/>
</dbReference>
<evidence type="ECO:0000256" key="11">
    <source>
        <dbReference type="RuleBase" id="RU362031"/>
    </source>
</evidence>
<dbReference type="GO" id="GO:0046872">
    <property type="term" value="F:metal ion binding"/>
    <property type="evidence" value="ECO:0007669"/>
    <property type="project" value="UniProtKB-KW"/>
</dbReference>
<dbReference type="InterPro" id="IPR041489">
    <property type="entry name" value="PDZ_6"/>
</dbReference>
<dbReference type="InterPro" id="IPR001478">
    <property type="entry name" value="PDZ"/>
</dbReference>
<dbReference type="CDD" id="cd06163">
    <property type="entry name" value="S2P-M50_PDZ_RseP-like"/>
    <property type="match status" value="1"/>
</dbReference>
<evidence type="ECO:0000256" key="6">
    <source>
        <dbReference type="ARBA" id="ARBA00022801"/>
    </source>
</evidence>
<feature type="transmembrane region" description="Helical" evidence="11">
    <location>
        <begin position="305"/>
        <end position="325"/>
    </location>
</feature>
<dbReference type="NCBIfam" id="TIGR00054">
    <property type="entry name" value="RIP metalloprotease RseP"/>
    <property type="match status" value="1"/>
</dbReference>
<sequence>MQDALAFFLGGESLLVGTIIPFLFVLTVVVFVHEMGHYLVARWCGIGSQAFSIGFGPELIGFTDKHGTRWKISAIPLGGYVKFIGDESATSSPVDVNNASLSVDEQRRAFHTQPVWKRAATVFAGPAFNIILTVVIFSVFFALYGRQISDPLIAGVQPGSPAAEAGFEAGDRFISVDGEKITTFSDVQRIVSGRAGDKLNFTVERDGKMVDLQAVPAIVERTDPLGNKIKLGAIGVETTEAVGNFRRIEYGPLESVAQAVMETGYIIGRTGEFFQRFAVGREDKCQLGGPVKIANMAGKAASQGFDWLIQLMAMLSVGIGLLNLFPLPPLDGGHLVFYAVEAIKGSPVSAAAQDIFYRAGFLLVMGFMGFVLFNDLFAC</sequence>